<evidence type="ECO:0000313" key="8">
    <source>
        <dbReference type="Proteomes" id="UP000031643"/>
    </source>
</evidence>
<name>A0A0A8K5T7_9HYPH</name>
<dbReference type="EMBL" id="AP014648">
    <property type="protein sequence ID" value="BAQ17354.1"/>
    <property type="molecule type" value="Genomic_DNA"/>
</dbReference>
<dbReference type="GO" id="GO:0006508">
    <property type="term" value="P:proteolysis"/>
    <property type="evidence" value="ECO:0007669"/>
    <property type="project" value="UniProtKB-KW"/>
</dbReference>
<dbReference type="AlphaFoldDB" id="A0A0A8K5T7"/>
<evidence type="ECO:0000256" key="5">
    <source>
        <dbReference type="SAM" id="MobiDB-lite"/>
    </source>
</evidence>
<evidence type="ECO:0000313" key="7">
    <source>
        <dbReference type="EMBL" id="BAQ17354.1"/>
    </source>
</evidence>
<proteinExistence type="predicted"/>
<feature type="region of interest" description="Disordered" evidence="5">
    <location>
        <begin position="1"/>
        <end position="45"/>
    </location>
</feature>
<keyword evidence="2 6" id="KW-0812">Transmembrane</keyword>
<dbReference type="Proteomes" id="UP000031643">
    <property type="component" value="Chromosome"/>
</dbReference>
<sequence length="344" mass="37318">MQNARGASEKLREDNDMRWRGQRQSENVEDRRGSGGGVFRFPLPGGGGMRFPSSGGGGGKGGGIGLLGLLIILGLVLFFGFDPGSLMQGSGPTGGSGSGFPDIRLPQQPRTTNLPAPGTQGQIAKPQSSSEDDLKSFVSVVLATTEDVWNNVFNQLGGRYREPRLVLFEGSVRSACGTGMSAMGPFYCPADEKVYIDLDFYRELKNRFRAPGDFAQAYVIAHEVGHHVQKVLGIADKVEAAKRRMGRRGGNALQVRMELQADCFAGVWAHQMQADKGLIEPGDIDEALQAASAIGDDRIQRQTQGYVVPDSFTHGSSEQRVRWFRRGFQSGQLQACDTFNTDQL</sequence>
<feature type="region of interest" description="Disordered" evidence="5">
    <location>
        <begin position="89"/>
        <end position="130"/>
    </location>
</feature>
<dbReference type="PANTHER" id="PTHR30168">
    <property type="entry name" value="PUTATIVE MEMBRANE PROTEIN YPFJ"/>
    <property type="match status" value="1"/>
</dbReference>
<keyword evidence="7" id="KW-0378">Hydrolase</keyword>
<evidence type="ECO:0000256" key="4">
    <source>
        <dbReference type="ARBA" id="ARBA00023136"/>
    </source>
</evidence>
<keyword evidence="4 6" id="KW-0472">Membrane</keyword>
<evidence type="ECO:0000256" key="3">
    <source>
        <dbReference type="ARBA" id="ARBA00022989"/>
    </source>
</evidence>
<accession>A0A0A8K5T7</accession>
<keyword evidence="7" id="KW-0645">Protease</keyword>
<keyword evidence="8" id="KW-1185">Reference proteome</keyword>
<organism evidence="7 8">
    <name type="scientific">Methyloceanibacter caenitepidi</name>
    <dbReference type="NCBI Taxonomy" id="1384459"/>
    <lineage>
        <taxon>Bacteria</taxon>
        <taxon>Pseudomonadati</taxon>
        <taxon>Pseudomonadota</taxon>
        <taxon>Alphaproteobacteria</taxon>
        <taxon>Hyphomicrobiales</taxon>
        <taxon>Hyphomicrobiaceae</taxon>
        <taxon>Methyloceanibacter</taxon>
    </lineage>
</organism>
<comment type="subcellular location">
    <subcellularLocation>
        <location evidence="1">Membrane</location>
        <topology evidence="1">Single-pass membrane protein</topology>
    </subcellularLocation>
</comment>
<dbReference type="GO" id="GO:0008237">
    <property type="term" value="F:metallopeptidase activity"/>
    <property type="evidence" value="ECO:0007669"/>
    <property type="project" value="UniProtKB-KW"/>
</dbReference>
<keyword evidence="7" id="KW-0482">Metalloprotease</keyword>
<feature type="compositionally biased region" description="Polar residues" evidence="5">
    <location>
        <begin position="108"/>
        <end position="129"/>
    </location>
</feature>
<feature type="transmembrane region" description="Helical" evidence="6">
    <location>
        <begin position="61"/>
        <end position="81"/>
    </location>
</feature>
<dbReference type="KEGG" id="mcg:GL4_1903"/>
<feature type="compositionally biased region" description="Basic and acidic residues" evidence="5">
    <location>
        <begin position="7"/>
        <end position="19"/>
    </location>
</feature>
<dbReference type="GO" id="GO:0016020">
    <property type="term" value="C:membrane"/>
    <property type="evidence" value="ECO:0007669"/>
    <property type="project" value="UniProtKB-SubCell"/>
</dbReference>
<evidence type="ECO:0000256" key="2">
    <source>
        <dbReference type="ARBA" id="ARBA00022692"/>
    </source>
</evidence>
<keyword evidence="3 6" id="KW-1133">Transmembrane helix</keyword>
<dbReference type="HOGENOM" id="CLU_059329_0_0_5"/>
<evidence type="ECO:0000256" key="1">
    <source>
        <dbReference type="ARBA" id="ARBA00004167"/>
    </source>
</evidence>
<protein>
    <submittedName>
        <fullName evidence="7">YpfJ protein, zinc metalloprotease superfamily</fullName>
    </submittedName>
</protein>
<dbReference type="InterPro" id="IPR007343">
    <property type="entry name" value="Uncharacterised_pept_Zn_put"/>
</dbReference>
<gene>
    <name evidence="7" type="ORF">GL4_1903</name>
</gene>
<reference evidence="7 8" key="1">
    <citation type="submission" date="2014-09" db="EMBL/GenBank/DDBJ databases">
        <title>Genome sequencing of Methyloceanibacter caenitepidi Gela4.</title>
        <authorList>
            <person name="Takeuchi M."/>
            <person name="Susumu S."/>
            <person name="Kamagata Y."/>
            <person name="Oshima K."/>
            <person name="Hattori M."/>
            <person name="Iwasaki W."/>
        </authorList>
    </citation>
    <scope>NUCLEOTIDE SEQUENCE [LARGE SCALE GENOMIC DNA]</scope>
    <source>
        <strain evidence="7 8">Gela4</strain>
    </source>
</reference>
<dbReference type="STRING" id="1384459.GL4_1903"/>
<evidence type="ECO:0000256" key="6">
    <source>
        <dbReference type="SAM" id="Phobius"/>
    </source>
</evidence>
<dbReference type="PANTHER" id="PTHR30168:SF0">
    <property type="entry name" value="INNER MEMBRANE PROTEIN"/>
    <property type="match status" value="1"/>
</dbReference>
<feature type="compositionally biased region" description="Gly residues" evidence="5">
    <location>
        <begin position="34"/>
        <end position="45"/>
    </location>
</feature>
<dbReference type="Pfam" id="PF04228">
    <property type="entry name" value="Zn_peptidase"/>
    <property type="match status" value="1"/>
</dbReference>